<comment type="caution">
    <text evidence="6">The sequence shown here is derived from an EMBL/GenBank/DDBJ whole genome shotgun (WGS) entry which is preliminary data.</text>
</comment>
<proteinExistence type="inferred from homology"/>
<feature type="domain" description="UspA" evidence="5">
    <location>
        <begin position="3"/>
        <end position="133"/>
    </location>
</feature>
<evidence type="ECO:0000256" key="2">
    <source>
        <dbReference type="ARBA" id="ARBA00008791"/>
    </source>
</evidence>
<protein>
    <submittedName>
        <fullName evidence="6">Universal stress protein</fullName>
    </submittedName>
</protein>
<comment type="function">
    <text evidence="4">Required for resistance to DNA-damaging agents.</text>
</comment>
<evidence type="ECO:0000313" key="6">
    <source>
        <dbReference type="EMBL" id="NMH64519.1"/>
    </source>
</evidence>
<reference evidence="6" key="1">
    <citation type="submission" date="2020-04" db="EMBL/GenBank/DDBJ databases">
        <title>Description of Shewanella salipaludis sp. nov., isolated from a salt marsh.</title>
        <authorList>
            <person name="Park S."/>
            <person name="Yoon J.-H."/>
        </authorList>
    </citation>
    <scope>NUCLEOTIDE SEQUENCE</scope>
    <source>
        <strain evidence="6">SHSM-M6</strain>
    </source>
</reference>
<comment type="similarity">
    <text evidence="2">Belongs to the universal stress protein A family.</text>
</comment>
<dbReference type="EMBL" id="JAAXYH010000002">
    <property type="protein sequence ID" value="NMH64519.1"/>
    <property type="molecule type" value="Genomic_DNA"/>
</dbReference>
<organism evidence="6 7">
    <name type="scientific">Shewanella salipaludis</name>
    <dbReference type="NCBI Taxonomy" id="2723052"/>
    <lineage>
        <taxon>Bacteria</taxon>
        <taxon>Pseudomonadati</taxon>
        <taxon>Pseudomonadota</taxon>
        <taxon>Gammaproteobacteria</taxon>
        <taxon>Alteromonadales</taxon>
        <taxon>Shewanellaceae</taxon>
        <taxon>Shewanella</taxon>
    </lineage>
</organism>
<dbReference type="RefSeq" id="WP_169563191.1">
    <property type="nucleotide sequence ID" value="NZ_JAAXYH010000002.1"/>
</dbReference>
<name>A0A972FSP0_9GAMM</name>
<dbReference type="Proteomes" id="UP000737113">
    <property type="component" value="Unassembled WGS sequence"/>
</dbReference>
<evidence type="ECO:0000259" key="5">
    <source>
        <dbReference type="Pfam" id="PF00582"/>
    </source>
</evidence>
<evidence type="ECO:0000313" key="7">
    <source>
        <dbReference type="Proteomes" id="UP000737113"/>
    </source>
</evidence>
<dbReference type="AlphaFoldDB" id="A0A972FSP0"/>
<accession>A0A972FSP0</accession>
<sequence length="298" mass="33642">MSYQHILTVADNLSPSSHTLNKAAILAHKSHARLTLLKVELSSRLGRWLPAFANPAKDTELQHGLNQPGHDYAARPLEVEVKHRRSQRLYRAVLDELQQADYDLVLLHHRHRHPLLNEFIGSDELHLLRESKAKLMFAGDSAWQSDGHMLIALQMDENDSRHQAFNRYLLEEAQQLAQLLNVDIHLLNCYLDDNFGMSCRAEKTQETADQQGRHWQALLQSAKPYHLAPEQLHLASGLADFLIPDMAERCGASLVVMGVEHSGIFSHLKGHTSEQVLNQLNCDLLAIKPGAEHSQSRA</sequence>
<dbReference type="SUPFAM" id="SSF52402">
    <property type="entry name" value="Adenine nucleotide alpha hydrolases-like"/>
    <property type="match status" value="2"/>
</dbReference>
<evidence type="ECO:0000256" key="3">
    <source>
        <dbReference type="ARBA" id="ARBA00022490"/>
    </source>
</evidence>
<dbReference type="PANTHER" id="PTHR47892:SF1">
    <property type="entry name" value="UNIVERSAL STRESS PROTEIN E"/>
    <property type="match status" value="1"/>
</dbReference>
<dbReference type="Gene3D" id="3.40.50.12370">
    <property type="match status" value="1"/>
</dbReference>
<evidence type="ECO:0000256" key="4">
    <source>
        <dbReference type="ARBA" id="ARBA00037131"/>
    </source>
</evidence>
<dbReference type="PANTHER" id="PTHR47892">
    <property type="entry name" value="UNIVERSAL STRESS PROTEIN E"/>
    <property type="match status" value="1"/>
</dbReference>
<keyword evidence="3" id="KW-0963">Cytoplasm</keyword>
<dbReference type="InterPro" id="IPR006016">
    <property type="entry name" value="UspA"/>
</dbReference>
<comment type="subcellular location">
    <subcellularLocation>
        <location evidence="1">Cytoplasm</location>
    </subcellularLocation>
</comment>
<keyword evidence="7" id="KW-1185">Reference proteome</keyword>
<gene>
    <name evidence="6" type="ORF">HC757_04975</name>
</gene>
<feature type="domain" description="UspA" evidence="5">
    <location>
        <begin position="168"/>
        <end position="288"/>
    </location>
</feature>
<dbReference type="GO" id="GO:0005737">
    <property type="term" value="C:cytoplasm"/>
    <property type="evidence" value="ECO:0007669"/>
    <property type="project" value="UniProtKB-SubCell"/>
</dbReference>
<dbReference type="Pfam" id="PF00582">
    <property type="entry name" value="Usp"/>
    <property type="match status" value="2"/>
</dbReference>
<evidence type="ECO:0000256" key="1">
    <source>
        <dbReference type="ARBA" id="ARBA00004496"/>
    </source>
</evidence>